<proteinExistence type="predicted"/>
<keyword evidence="3" id="KW-1185">Reference proteome</keyword>
<protein>
    <recommendedName>
        <fullName evidence="1">Protein NO VEIN C-terminal domain-containing protein</fullName>
    </recommendedName>
</protein>
<gene>
    <name evidence="2" type="ORF">DSM104443_01555</name>
</gene>
<evidence type="ECO:0000313" key="2">
    <source>
        <dbReference type="EMBL" id="QJR10491.1"/>
    </source>
</evidence>
<dbReference type="Proteomes" id="UP000501534">
    <property type="component" value="Chromosome"/>
</dbReference>
<organism evidence="2 3">
    <name type="scientific">Usitatibacter rugosus</name>
    <dbReference type="NCBI Taxonomy" id="2732067"/>
    <lineage>
        <taxon>Bacteria</taxon>
        <taxon>Pseudomonadati</taxon>
        <taxon>Pseudomonadota</taxon>
        <taxon>Betaproteobacteria</taxon>
        <taxon>Nitrosomonadales</taxon>
        <taxon>Usitatibacteraceae</taxon>
        <taxon>Usitatibacter</taxon>
    </lineage>
</organism>
<dbReference type="AlphaFoldDB" id="A0A6M4GT95"/>
<dbReference type="EMBL" id="CP053069">
    <property type="protein sequence ID" value="QJR10491.1"/>
    <property type="molecule type" value="Genomic_DNA"/>
</dbReference>
<dbReference type="InterPro" id="IPR024975">
    <property type="entry name" value="NOV_C"/>
</dbReference>
<evidence type="ECO:0000313" key="3">
    <source>
        <dbReference type="Proteomes" id="UP000501534"/>
    </source>
</evidence>
<reference evidence="2 3" key="1">
    <citation type="submission" date="2020-04" db="EMBL/GenBank/DDBJ databases">
        <title>Usitatibacter rugosus gen. nov., sp. nov. and Usitatibacter palustris sp. nov., novel members of Usitatibacteraceae fam. nov. within the order Nitrosomonadales isolated from soil.</title>
        <authorList>
            <person name="Huber K.J."/>
            <person name="Neumann-Schaal M."/>
            <person name="Geppert A."/>
            <person name="Luckner M."/>
            <person name="Wanner G."/>
            <person name="Overmann J."/>
        </authorList>
    </citation>
    <scope>NUCLEOTIDE SEQUENCE [LARGE SCALE GENOMIC DNA]</scope>
    <source>
        <strain evidence="2 3">0125_3</strain>
    </source>
</reference>
<dbReference type="Pfam" id="PF13020">
    <property type="entry name" value="NOV_C"/>
    <property type="match status" value="1"/>
</dbReference>
<name>A0A6M4GT95_9PROT</name>
<sequence length="296" mass="33454">MGNETLISAHGSAPEIEPWSQQEVEAIVADYFEMLGTELSGLPYSKTEHRRKLVERLRNRSEGSVEFKHANISAILIELGFPYIVGYKPRGNYQTLLAEVVADKLFGSSRLCATAREDANLAGIAPEINDVLAVLTDAPRARQSRQVLEKPICRPRLSVNYLELEARNRSLGLAGEKFVIEFERARLARMGRGHLAERVEHCSLSRGDSIGFDILSFEDDGRERLIEVKTTKYGEETPFFASHNEVEVSESNVDRYYLYRLFQFRISPRLFVVRGPLSKNFDLAPSTFQVSIRVGL</sequence>
<accession>A0A6M4GT95</accession>
<feature type="domain" description="Protein NO VEIN C-terminal" evidence="1">
    <location>
        <begin position="175"/>
        <end position="272"/>
    </location>
</feature>
<evidence type="ECO:0000259" key="1">
    <source>
        <dbReference type="Pfam" id="PF13020"/>
    </source>
</evidence>
<dbReference type="RefSeq" id="WP_212757033.1">
    <property type="nucleotide sequence ID" value="NZ_CP053069.1"/>
</dbReference>
<dbReference type="KEGG" id="uru:DSM104443_01555"/>